<sequence length="395" mass="41844">MRTATQAIHAAAPARQPGAPLTPSLVAATSFHADPDAIGFSATELGEEAPPFYTRWGSPTISLLEQRLAALEGGEAALAFASGMAAATGLMLHRLSPGDHLLVSDVCYAGVAEFARDTLARYGVGVTAVNFSDISAVAAAIRPQTKLLHVETPANPILRLSDIAALAELAHRHGAELSVDSTMATPIATRPLALGADWVIHSLTKYICGHGDALGGAVIGRAGAIGALRKEALIHYGAAISPFAAWLILRGLETLPARMALHESNARAVAQYLEGHPRISRVYWPGLESHPQHELARRQMRNFSGMVSFVAEDDKALARQLAARMKVVSYAVSLGKTQSLLFHIPAEDILRSSFQLEGAQAEAYRAWTGSGTFRFSVGLEDPADLIADLEQALAG</sequence>
<gene>
    <name evidence="5" type="ORF">D6Z83_03110</name>
    <name evidence="6" type="ORF">EBE87_10700</name>
</gene>
<accession>A0A3A9JP71</accession>
<dbReference type="GO" id="GO:0016846">
    <property type="term" value="F:carbon-sulfur lyase activity"/>
    <property type="evidence" value="ECO:0007669"/>
    <property type="project" value="TreeGrafter"/>
</dbReference>
<proteinExistence type="inferred from homology"/>
<evidence type="ECO:0000256" key="4">
    <source>
        <dbReference type="RuleBase" id="RU362118"/>
    </source>
</evidence>
<dbReference type="GO" id="GO:0019346">
    <property type="term" value="P:transsulfuration"/>
    <property type="evidence" value="ECO:0007669"/>
    <property type="project" value="InterPro"/>
</dbReference>
<organism evidence="5 8">
    <name type="scientific">Teichococcus wenyumeiae</name>
    <dbReference type="NCBI Taxonomy" id="2478470"/>
    <lineage>
        <taxon>Bacteria</taxon>
        <taxon>Pseudomonadati</taxon>
        <taxon>Pseudomonadota</taxon>
        <taxon>Alphaproteobacteria</taxon>
        <taxon>Acetobacterales</taxon>
        <taxon>Roseomonadaceae</taxon>
        <taxon>Roseomonas</taxon>
    </lineage>
</organism>
<dbReference type="EMBL" id="RFLX01000006">
    <property type="protein sequence ID" value="RMI25076.1"/>
    <property type="molecule type" value="Genomic_DNA"/>
</dbReference>
<dbReference type="PANTHER" id="PTHR11808">
    <property type="entry name" value="TRANS-SULFURATION ENZYME FAMILY MEMBER"/>
    <property type="match status" value="1"/>
</dbReference>
<comment type="cofactor">
    <cofactor evidence="1 4">
        <name>pyridoxal 5'-phosphate</name>
        <dbReference type="ChEBI" id="CHEBI:597326"/>
    </cofactor>
</comment>
<evidence type="ECO:0000313" key="7">
    <source>
        <dbReference type="Proteomes" id="UP000274097"/>
    </source>
</evidence>
<protein>
    <submittedName>
        <fullName evidence="5">Aminotransferase class I/II-fold pyridoxal phosphate-dependent enzyme</fullName>
    </submittedName>
    <submittedName>
        <fullName evidence="6">Aminotransferase class V-fold PLP-dependent enzyme</fullName>
    </submittedName>
</protein>
<keyword evidence="2 3" id="KW-0663">Pyridoxal phosphate</keyword>
<dbReference type="RefSeq" id="WP_120636873.1">
    <property type="nucleotide sequence ID" value="NZ_RAQU01000012.1"/>
</dbReference>
<dbReference type="CDD" id="cd00614">
    <property type="entry name" value="CGS_like"/>
    <property type="match status" value="1"/>
</dbReference>
<dbReference type="InterPro" id="IPR015422">
    <property type="entry name" value="PyrdxlP-dep_Trfase_small"/>
</dbReference>
<dbReference type="InterPro" id="IPR000277">
    <property type="entry name" value="Cys/Met-Metab_PyrdxlP-dep_enz"/>
</dbReference>
<comment type="caution">
    <text evidence="5">The sequence shown here is derived from an EMBL/GenBank/DDBJ whole genome shotgun (WGS) entry which is preliminary data.</text>
</comment>
<dbReference type="InParanoid" id="A0A3A9JP71"/>
<dbReference type="GO" id="GO:0030170">
    <property type="term" value="F:pyridoxal phosphate binding"/>
    <property type="evidence" value="ECO:0007669"/>
    <property type="project" value="InterPro"/>
</dbReference>
<reference evidence="5 8" key="1">
    <citation type="submission" date="2018-09" db="EMBL/GenBank/DDBJ databases">
        <title>Roseomonas sp. nov., isolated from feces of Tibetan antelopes in the Qinghai-Tibet plateau, China.</title>
        <authorList>
            <person name="Tian Z."/>
        </authorList>
    </citation>
    <scope>NUCLEOTIDE SEQUENCE [LARGE SCALE GENOMIC DNA]</scope>
    <source>
        <strain evidence="6 7">Z23</strain>
        <strain evidence="5 8">Z24</strain>
    </source>
</reference>
<feature type="modified residue" description="N6-(pyridoxal phosphate)lysine" evidence="3">
    <location>
        <position position="205"/>
    </location>
</feature>
<keyword evidence="5" id="KW-0808">Transferase</keyword>
<dbReference type="SUPFAM" id="SSF53383">
    <property type="entry name" value="PLP-dependent transferases"/>
    <property type="match status" value="1"/>
</dbReference>
<dbReference type="PIRSF" id="PIRSF001434">
    <property type="entry name" value="CGS"/>
    <property type="match status" value="1"/>
</dbReference>
<evidence type="ECO:0000256" key="1">
    <source>
        <dbReference type="ARBA" id="ARBA00001933"/>
    </source>
</evidence>
<dbReference type="PANTHER" id="PTHR11808:SF80">
    <property type="entry name" value="CYSTATHIONINE GAMMA-LYASE"/>
    <property type="match status" value="1"/>
</dbReference>
<dbReference type="OrthoDB" id="9805807at2"/>
<evidence type="ECO:0000256" key="3">
    <source>
        <dbReference type="PIRSR" id="PIRSR001434-2"/>
    </source>
</evidence>
<dbReference type="Proteomes" id="UP000274097">
    <property type="component" value="Unassembled WGS sequence"/>
</dbReference>
<dbReference type="GO" id="GO:0005737">
    <property type="term" value="C:cytoplasm"/>
    <property type="evidence" value="ECO:0007669"/>
    <property type="project" value="TreeGrafter"/>
</dbReference>
<dbReference type="AlphaFoldDB" id="A0A3A9JP71"/>
<comment type="similarity">
    <text evidence="4">Belongs to the trans-sulfuration enzymes family.</text>
</comment>
<dbReference type="GO" id="GO:0008483">
    <property type="term" value="F:transaminase activity"/>
    <property type="evidence" value="ECO:0007669"/>
    <property type="project" value="UniProtKB-KW"/>
</dbReference>
<dbReference type="InterPro" id="IPR015421">
    <property type="entry name" value="PyrdxlP-dep_Trfase_major"/>
</dbReference>
<evidence type="ECO:0000313" key="6">
    <source>
        <dbReference type="EMBL" id="RMI25076.1"/>
    </source>
</evidence>
<keyword evidence="5" id="KW-0032">Aminotransferase</keyword>
<dbReference type="Proteomes" id="UP000278036">
    <property type="component" value="Unassembled WGS sequence"/>
</dbReference>
<evidence type="ECO:0000313" key="5">
    <source>
        <dbReference type="EMBL" id="RKK05624.1"/>
    </source>
</evidence>
<dbReference type="Gene3D" id="3.40.640.10">
    <property type="entry name" value="Type I PLP-dependent aspartate aminotransferase-like (Major domain)"/>
    <property type="match status" value="1"/>
</dbReference>
<dbReference type="EMBL" id="RAQU01000012">
    <property type="protein sequence ID" value="RKK05624.1"/>
    <property type="molecule type" value="Genomic_DNA"/>
</dbReference>
<dbReference type="InterPro" id="IPR015424">
    <property type="entry name" value="PyrdxlP-dep_Trfase"/>
</dbReference>
<dbReference type="Pfam" id="PF01053">
    <property type="entry name" value="Cys_Met_Meta_PP"/>
    <property type="match status" value="1"/>
</dbReference>
<dbReference type="FunFam" id="3.40.640.10:FF:000046">
    <property type="entry name" value="Cystathionine gamma-lyase"/>
    <property type="match status" value="1"/>
</dbReference>
<evidence type="ECO:0000313" key="8">
    <source>
        <dbReference type="Proteomes" id="UP000278036"/>
    </source>
</evidence>
<dbReference type="Gene3D" id="3.90.1150.10">
    <property type="entry name" value="Aspartate Aminotransferase, domain 1"/>
    <property type="match status" value="1"/>
</dbReference>
<name>A0A3A9JP71_9PROT</name>
<evidence type="ECO:0000256" key="2">
    <source>
        <dbReference type="ARBA" id="ARBA00022898"/>
    </source>
</evidence>
<keyword evidence="7" id="KW-1185">Reference proteome</keyword>